<keyword evidence="3" id="KW-1185">Reference proteome</keyword>
<proteinExistence type="predicted"/>
<evidence type="ECO:0000256" key="1">
    <source>
        <dbReference type="SAM" id="MobiDB-lite"/>
    </source>
</evidence>
<evidence type="ECO:0000313" key="2">
    <source>
        <dbReference type="EMBL" id="GAA2354113.1"/>
    </source>
</evidence>
<comment type="caution">
    <text evidence="2">The sequence shown here is derived from an EMBL/GenBank/DDBJ whole genome shotgun (WGS) entry which is preliminary data.</text>
</comment>
<dbReference type="Proteomes" id="UP001501444">
    <property type="component" value="Unassembled WGS sequence"/>
</dbReference>
<feature type="region of interest" description="Disordered" evidence="1">
    <location>
        <begin position="35"/>
        <end position="113"/>
    </location>
</feature>
<sequence>MDRSGRRRRLITALGAGLGVLLFAGVGLLVAGLLGSSPIPVPGLPDSGRGALQQRDAGGGLAPAPAPAASGPPATRRPRTSAGAATPSPAATTAKPGNRPTTHPGNPKSSRTK</sequence>
<organism evidence="2 3">
    <name type="scientific">Dactylosporangium salmoneum</name>
    <dbReference type="NCBI Taxonomy" id="53361"/>
    <lineage>
        <taxon>Bacteria</taxon>
        <taxon>Bacillati</taxon>
        <taxon>Actinomycetota</taxon>
        <taxon>Actinomycetes</taxon>
        <taxon>Micromonosporales</taxon>
        <taxon>Micromonosporaceae</taxon>
        <taxon>Dactylosporangium</taxon>
    </lineage>
</organism>
<evidence type="ECO:0000313" key="3">
    <source>
        <dbReference type="Proteomes" id="UP001501444"/>
    </source>
</evidence>
<feature type="compositionally biased region" description="Polar residues" evidence="1">
    <location>
        <begin position="99"/>
        <end position="113"/>
    </location>
</feature>
<accession>A0ABP5TJ59</accession>
<name>A0ABP5TJ59_9ACTN</name>
<dbReference type="EMBL" id="BAAARV010000033">
    <property type="protein sequence ID" value="GAA2354113.1"/>
    <property type="molecule type" value="Genomic_DNA"/>
</dbReference>
<feature type="compositionally biased region" description="Low complexity" evidence="1">
    <location>
        <begin position="67"/>
        <end position="94"/>
    </location>
</feature>
<protein>
    <submittedName>
        <fullName evidence="2">Uncharacterized protein</fullName>
    </submittedName>
</protein>
<gene>
    <name evidence="2" type="ORF">GCM10010170_045950</name>
</gene>
<reference evidence="3" key="1">
    <citation type="journal article" date="2019" name="Int. J. Syst. Evol. Microbiol.">
        <title>The Global Catalogue of Microorganisms (GCM) 10K type strain sequencing project: providing services to taxonomists for standard genome sequencing and annotation.</title>
        <authorList>
            <consortium name="The Broad Institute Genomics Platform"/>
            <consortium name="The Broad Institute Genome Sequencing Center for Infectious Disease"/>
            <person name="Wu L."/>
            <person name="Ma J."/>
        </authorList>
    </citation>
    <scope>NUCLEOTIDE SEQUENCE [LARGE SCALE GENOMIC DNA]</scope>
    <source>
        <strain evidence="3">JCM 3272</strain>
    </source>
</reference>